<proteinExistence type="predicted"/>
<protein>
    <submittedName>
        <fullName evidence="1">Uncharacterized protein</fullName>
    </submittedName>
</protein>
<dbReference type="GO" id="GO:0016592">
    <property type="term" value="C:mediator complex"/>
    <property type="evidence" value="ECO:0007669"/>
    <property type="project" value="TreeGrafter"/>
</dbReference>
<sequence>MAADTNSRSASLLSHQPFLSLVLMCLKGQDEQREGLLNSLHSQLSQCVHISKDEKPIAEDLKSRLLLHEALLLRLSLVGGMFDMIQRNTSLTTDWALLLVQLISHGVVDLHCNL</sequence>
<evidence type="ECO:0000313" key="2">
    <source>
        <dbReference type="Proteomes" id="UP000821837"/>
    </source>
</evidence>
<reference evidence="1" key="1">
    <citation type="journal article" date="2020" name="Cell">
        <title>Large-Scale Comparative Analyses of Tick Genomes Elucidate Their Genetic Diversity and Vector Capacities.</title>
        <authorList>
            <consortium name="Tick Genome and Microbiome Consortium (TIGMIC)"/>
            <person name="Jia N."/>
            <person name="Wang J."/>
            <person name="Shi W."/>
            <person name="Du L."/>
            <person name="Sun Y."/>
            <person name="Zhan W."/>
            <person name="Jiang J.F."/>
            <person name="Wang Q."/>
            <person name="Zhang B."/>
            <person name="Ji P."/>
            <person name="Bell-Sakyi L."/>
            <person name="Cui X.M."/>
            <person name="Yuan T.T."/>
            <person name="Jiang B.G."/>
            <person name="Yang W.F."/>
            <person name="Lam T.T."/>
            <person name="Chang Q.C."/>
            <person name="Ding S.J."/>
            <person name="Wang X.J."/>
            <person name="Zhu J.G."/>
            <person name="Ruan X.D."/>
            <person name="Zhao L."/>
            <person name="Wei J.T."/>
            <person name="Ye R.Z."/>
            <person name="Que T.C."/>
            <person name="Du C.H."/>
            <person name="Zhou Y.H."/>
            <person name="Cheng J.X."/>
            <person name="Dai P.F."/>
            <person name="Guo W.B."/>
            <person name="Han X.H."/>
            <person name="Huang E.J."/>
            <person name="Li L.F."/>
            <person name="Wei W."/>
            <person name="Gao Y.C."/>
            <person name="Liu J.Z."/>
            <person name="Shao H.Z."/>
            <person name="Wang X."/>
            <person name="Wang C.C."/>
            <person name="Yang T.C."/>
            <person name="Huo Q.B."/>
            <person name="Li W."/>
            <person name="Chen H.Y."/>
            <person name="Chen S.E."/>
            <person name="Zhou L.G."/>
            <person name="Ni X.B."/>
            <person name="Tian J.H."/>
            <person name="Sheng Y."/>
            <person name="Liu T."/>
            <person name="Pan Y.S."/>
            <person name="Xia L.Y."/>
            <person name="Li J."/>
            <person name="Zhao F."/>
            <person name="Cao W.C."/>
        </authorList>
    </citation>
    <scope>NUCLEOTIDE SEQUENCE</scope>
    <source>
        <strain evidence="1">Rsan-2018</strain>
    </source>
</reference>
<gene>
    <name evidence="1" type="ORF">HPB52_025547</name>
</gene>
<organism evidence="1 2">
    <name type="scientific">Rhipicephalus sanguineus</name>
    <name type="common">Brown dog tick</name>
    <name type="synonym">Ixodes sanguineus</name>
    <dbReference type="NCBI Taxonomy" id="34632"/>
    <lineage>
        <taxon>Eukaryota</taxon>
        <taxon>Metazoa</taxon>
        <taxon>Ecdysozoa</taxon>
        <taxon>Arthropoda</taxon>
        <taxon>Chelicerata</taxon>
        <taxon>Arachnida</taxon>
        <taxon>Acari</taxon>
        <taxon>Parasitiformes</taxon>
        <taxon>Ixodida</taxon>
        <taxon>Ixodoidea</taxon>
        <taxon>Ixodidae</taxon>
        <taxon>Rhipicephalinae</taxon>
        <taxon>Rhipicephalus</taxon>
        <taxon>Rhipicephalus</taxon>
    </lineage>
</organism>
<dbReference type="AlphaFoldDB" id="A0A9D4P8M2"/>
<dbReference type="GO" id="GO:0003713">
    <property type="term" value="F:transcription coactivator activity"/>
    <property type="evidence" value="ECO:0007669"/>
    <property type="project" value="TreeGrafter"/>
</dbReference>
<dbReference type="VEuPathDB" id="VectorBase:RSAN_057934"/>
<dbReference type="PANTHER" id="PTHR46007">
    <property type="entry name" value="MEDIATOR OF RNA POLYMERASE II TRANSCRIPTION SUBUNIT 12"/>
    <property type="match status" value="1"/>
</dbReference>
<dbReference type="InterPro" id="IPR051647">
    <property type="entry name" value="Mediator_comp_sub12"/>
</dbReference>
<evidence type="ECO:0000313" key="1">
    <source>
        <dbReference type="EMBL" id="KAH7931598.1"/>
    </source>
</evidence>
<dbReference type="PANTHER" id="PTHR46007:SF11">
    <property type="entry name" value="MEDIATOR OF RNA POLYMERASE II TRANSCRIPTION SUBUNIT 12"/>
    <property type="match status" value="1"/>
</dbReference>
<dbReference type="EMBL" id="JABSTV010002167">
    <property type="protein sequence ID" value="KAH7931598.1"/>
    <property type="molecule type" value="Genomic_DNA"/>
</dbReference>
<dbReference type="GO" id="GO:0045944">
    <property type="term" value="P:positive regulation of transcription by RNA polymerase II"/>
    <property type="evidence" value="ECO:0007669"/>
    <property type="project" value="TreeGrafter"/>
</dbReference>
<keyword evidence="2" id="KW-1185">Reference proteome</keyword>
<reference evidence="1" key="2">
    <citation type="submission" date="2021-09" db="EMBL/GenBank/DDBJ databases">
        <authorList>
            <person name="Jia N."/>
            <person name="Wang J."/>
            <person name="Shi W."/>
            <person name="Du L."/>
            <person name="Sun Y."/>
            <person name="Zhan W."/>
            <person name="Jiang J."/>
            <person name="Wang Q."/>
            <person name="Zhang B."/>
            <person name="Ji P."/>
            <person name="Sakyi L.B."/>
            <person name="Cui X."/>
            <person name="Yuan T."/>
            <person name="Jiang B."/>
            <person name="Yang W."/>
            <person name="Lam T.T.-Y."/>
            <person name="Chang Q."/>
            <person name="Ding S."/>
            <person name="Wang X."/>
            <person name="Zhu J."/>
            <person name="Ruan X."/>
            <person name="Zhao L."/>
            <person name="Wei J."/>
            <person name="Que T."/>
            <person name="Du C."/>
            <person name="Cheng J."/>
            <person name="Dai P."/>
            <person name="Han X."/>
            <person name="Huang E."/>
            <person name="Gao Y."/>
            <person name="Liu J."/>
            <person name="Shao H."/>
            <person name="Ye R."/>
            <person name="Li L."/>
            <person name="Wei W."/>
            <person name="Wang X."/>
            <person name="Wang C."/>
            <person name="Huo Q."/>
            <person name="Li W."/>
            <person name="Guo W."/>
            <person name="Chen H."/>
            <person name="Chen S."/>
            <person name="Zhou L."/>
            <person name="Zhou L."/>
            <person name="Ni X."/>
            <person name="Tian J."/>
            <person name="Zhou Y."/>
            <person name="Sheng Y."/>
            <person name="Liu T."/>
            <person name="Pan Y."/>
            <person name="Xia L."/>
            <person name="Li J."/>
            <person name="Zhao F."/>
            <person name="Cao W."/>
        </authorList>
    </citation>
    <scope>NUCLEOTIDE SEQUENCE</scope>
    <source>
        <strain evidence="1">Rsan-2018</strain>
        <tissue evidence="1">Larvae</tissue>
    </source>
</reference>
<name>A0A9D4P8M2_RHISA</name>
<dbReference type="Proteomes" id="UP000821837">
    <property type="component" value="Unassembled WGS sequence"/>
</dbReference>
<comment type="caution">
    <text evidence="1">The sequence shown here is derived from an EMBL/GenBank/DDBJ whole genome shotgun (WGS) entry which is preliminary data.</text>
</comment>
<accession>A0A9D4P8M2</accession>